<keyword evidence="7" id="KW-0732">Signal</keyword>
<evidence type="ECO:0000256" key="3">
    <source>
        <dbReference type="PROSITE-ProRule" id="PRU00059"/>
    </source>
</evidence>
<evidence type="ECO:0000259" key="8">
    <source>
        <dbReference type="PROSITE" id="PS01180"/>
    </source>
</evidence>
<dbReference type="SMART" id="SM00042">
    <property type="entry name" value="CUB"/>
    <property type="match status" value="2"/>
</dbReference>
<keyword evidence="6" id="KW-0472">Membrane</keyword>
<dbReference type="CDD" id="cd00112">
    <property type="entry name" value="LDLa"/>
    <property type="match status" value="1"/>
</dbReference>
<sequence length="580" mass="66410">MLQSTCFIIRQCYAALFAFRIGPSINFPSKRTTIFIFLFLLRLRRGDCQKEDKEKVDYCAATSSSLSTADYFSPLYPEPYPNNTDCHKLITAPADHVIELEFRGRFNVEGRDCHLLRSPFPLKKPIECFCQYDFLEVRDGPYNYSPLIGRFCGRIFPPKLRSTTRYMRIRFKSDDAIQLDGFYAIYRNVPFPSKQRAWNATECHIHLEGNEGLINASSIPKRFINDAQAHGVPLDCVFEINVDNSSQIMLRFTEIKLVNEKDCDMDFIDVHQGTLDVLTRIRQYCGGSAEELRVDSSRAYLRFMSDPTMLNENNFNGYFTALRPSIKVPCDMKTEFDCGDGYCIPAHLRCDKRINCPSNITKADEADCEPAFSWKKTTLQSVIISVVVSVIIIGVLGVAIYLTCNEKQIAQPRRYFAPAPVEKAVANDGVFGYGCTVDEMFARSKEEEQGYFVQRVESPDMRNIPGSRLISNDSHHSDWSRNPRNGSYTYNTLPRPSHHNHIHNHGHNRRPSRTSVRRPSVDVQRTRSASPSTHRRTAVYRSSESSSNPREQLHPQTSQRTNVPVFLYSPHTKRKLTRVA</sequence>
<comment type="caution">
    <text evidence="4">Lacks conserved residue(s) required for the propagation of feature annotation.</text>
</comment>
<keyword evidence="1" id="KW-0677">Repeat</keyword>
<dbReference type="InterPro" id="IPR036055">
    <property type="entry name" value="LDL_receptor-like_sf"/>
</dbReference>
<evidence type="ECO:0000313" key="10">
    <source>
        <dbReference type="Proteomes" id="UP000186922"/>
    </source>
</evidence>
<dbReference type="SUPFAM" id="SSF57424">
    <property type="entry name" value="LDL receptor-like module"/>
    <property type="match status" value="1"/>
</dbReference>
<evidence type="ECO:0000256" key="2">
    <source>
        <dbReference type="ARBA" id="ARBA00023157"/>
    </source>
</evidence>
<dbReference type="OrthoDB" id="9971251at2759"/>
<dbReference type="PANTHER" id="PTHR24251">
    <property type="entry name" value="OVOCHYMASE-RELATED"/>
    <property type="match status" value="1"/>
</dbReference>
<dbReference type="InterPro" id="IPR035914">
    <property type="entry name" value="Sperma_CUB_dom_sf"/>
</dbReference>
<organism evidence="9 10">
    <name type="scientific">Ramazzottius varieornatus</name>
    <name type="common">Water bear</name>
    <name type="synonym">Tardigrade</name>
    <dbReference type="NCBI Taxonomy" id="947166"/>
    <lineage>
        <taxon>Eukaryota</taxon>
        <taxon>Metazoa</taxon>
        <taxon>Ecdysozoa</taxon>
        <taxon>Tardigrada</taxon>
        <taxon>Eutardigrada</taxon>
        <taxon>Parachela</taxon>
        <taxon>Hypsibioidea</taxon>
        <taxon>Ramazzottiidae</taxon>
        <taxon>Ramazzottius</taxon>
    </lineage>
</organism>
<dbReference type="PROSITE" id="PS01180">
    <property type="entry name" value="CUB"/>
    <property type="match status" value="2"/>
</dbReference>
<evidence type="ECO:0000256" key="5">
    <source>
        <dbReference type="SAM" id="MobiDB-lite"/>
    </source>
</evidence>
<dbReference type="PANTHER" id="PTHR24251:SF28">
    <property type="entry name" value="NEUROPILIN AND TOLLOID-LIKE, ISOFORM B"/>
    <property type="match status" value="1"/>
</dbReference>
<dbReference type="InterPro" id="IPR002172">
    <property type="entry name" value="LDrepeatLR_classA_rpt"/>
</dbReference>
<keyword evidence="6" id="KW-1133">Transmembrane helix</keyword>
<dbReference type="CDD" id="cd00041">
    <property type="entry name" value="CUB"/>
    <property type="match status" value="2"/>
</dbReference>
<feature type="chain" id="PRO_5008898550" description="CUB domain-containing protein" evidence="7">
    <location>
        <begin position="49"/>
        <end position="580"/>
    </location>
</feature>
<dbReference type="SUPFAM" id="SSF49854">
    <property type="entry name" value="Spermadhesin, CUB domain"/>
    <property type="match status" value="2"/>
</dbReference>
<dbReference type="InterPro" id="IPR000859">
    <property type="entry name" value="CUB_dom"/>
</dbReference>
<dbReference type="Gene3D" id="4.10.400.10">
    <property type="entry name" value="Low-density Lipoprotein Receptor"/>
    <property type="match status" value="1"/>
</dbReference>
<feature type="disulfide bond" evidence="3">
    <location>
        <begin position="59"/>
        <end position="86"/>
    </location>
</feature>
<name>A0A1D1VKM8_RAMVA</name>
<evidence type="ECO:0000256" key="6">
    <source>
        <dbReference type="SAM" id="Phobius"/>
    </source>
</evidence>
<feature type="domain" description="CUB" evidence="8">
    <location>
        <begin position="59"/>
        <end position="189"/>
    </location>
</feature>
<feature type="compositionally biased region" description="Polar residues" evidence="5">
    <location>
        <begin position="482"/>
        <end position="492"/>
    </location>
</feature>
<dbReference type="EMBL" id="BDGG01000007">
    <property type="protein sequence ID" value="GAV01356.1"/>
    <property type="molecule type" value="Genomic_DNA"/>
</dbReference>
<gene>
    <name evidence="9" type="primary">RvY_12080-1</name>
    <name evidence="9" type="synonym">RvY_12080.1</name>
    <name evidence="9" type="ORF">RvY_12080</name>
</gene>
<dbReference type="Pfam" id="PF00431">
    <property type="entry name" value="CUB"/>
    <property type="match status" value="2"/>
</dbReference>
<keyword evidence="2 4" id="KW-1015">Disulfide bond</keyword>
<feature type="compositionally biased region" description="Polar residues" evidence="5">
    <location>
        <begin position="540"/>
        <end position="562"/>
    </location>
</feature>
<dbReference type="AlphaFoldDB" id="A0A1D1VKM8"/>
<protein>
    <recommendedName>
        <fullName evidence="8">CUB domain-containing protein</fullName>
    </recommendedName>
</protein>
<proteinExistence type="predicted"/>
<evidence type="ECO:0000256" key="1">
    <source>
        <dbReference type="ARBA" id="ARBA00022737"/>
    </source>
</evidence>
<feature type="domain" description="CUB" evidence="8">
    <location>
        <begin position="203"/>
        <end position="322"/>
    </location>
</feature>
<feature type="compositionally biased region" description="Basic residues" evidence="5">
    <location>
        <begin position="571"/>
        <end position="580"/>
    </location>
</feature>
<dbReference type="Gene3D" id="2.60.120.290">
    <property type="entry name" value="Spermadhesin, CUB domain"/>
    <property type="match status" value="2"/>
</dbReference>
<feature type="signal peptide" evidence="7">
    <location>
        <begin position="1"/>
        <end position="48"/>
    </location>
</feature>
<feature type="region of interest" description="Disordered" evidence="5">
    <location>
        <begin position="452"/>
        <end position="580"/>
    </location>
</feature>
<feature type="compositionally biased region" description="Basic residues" evidence="5">
    <location>
        <begin position="496"/>
        <end position="516"/>
    </location>
</feature>
<dbReference type="Proteomes" id="UP000186922">
    <property type="component" value="Unassembled WGS sequence"/>
</dbReference>
<accession>A0A1D1VKM8</accession>
<dbReference type="PROSITE" id="PS50068">
    <property type="entry name" value="LDLRA_2"/>
    <property type="match status" value="1"/>
</dbReference>
<feature type="transmembrane region" description="Helical" evidence="6">
    <location>
        <begin position="382"/>
        <end position="404"/>
    </location>
</feature>
<evidence type="ECO:0000256" key="7">
    <source>
        <dbReference type="SAM" id="SignalP"/>
    </source>
</evidence>
<evidence type="ECO:0000313" key="9">
    <source>
        <dbReference type="EMBL" id="GAV01356.1"/>
    </source>
</evidence>
<evidence type="ECO:0000256" key="4">
    <source>
        <dbReference type="PROSITE-ProRule" id="PRU00124"/>
    </source>
</evidence>
<keyword evidence="10" id="KW-1185">Reference proteome</keyword>
<reference evidence="9 10" key="1">
    <citation type="journal article" date="2016" name="Nat. Commun.">
        <title>Extremotolerant tardigrade genome and improved radiotolerance of human cultured cells by tardigrade-unique protein.</title>
        <authorList>
            <person name="Hashimoto T."/>
            <person name="Horikawa D.D."/>
            <person name="Saito Y."/>
            <person name="Kuwahara H."/>
            <person name="Kozuka-Hata H."/>
            <person name="Shin-I T."/>
            <person name="Minakuchi Y."/>
            <person name="Ohishi K."/>
            <person name="Motoyama A."/>
            <person name="Aizu T."/>
            <person name="Enomoto A."/>
            <person name="Kondo K."/>
            <person name="Tanaka S."/>
            <person name="Hara Y."/>
            <person name="Koshikawa S."/>
            <person name="Sagara H."/>
            <person name="Miura T."/>
            <person name="Yokobori S."/>
            <person name="Miyagawa K."/>
            <person name="Suzuki Y."/>
            <person name="Kubo T."/>
            <person name="Oyama M."/>
            <person name="Kohara Y."/>
            <person name="Fujiyama A."/>
            <person name="Arakawa K."/>
            <person name="Katayama T."/>
            <person name="Toyoda A."/>
            <person name="Kunieda T."/>
        </authorList>
    </citation>
    <scope>NUCLEOTIDE SEQUENCE [LARGE SCALE GENOMIC DNA]</scope>
    <source>
        <strain evidence="9 10">YOKOZUNA-1</strain>
    </source>
</reference>
<dbReference type="SMART" id="SM00192">
    <property type="entry name" value="LDLa"/>
    <property type="match status" value="1"/>
</dbReference>
<keyword evidence="6" id="KW-0812">Transmembrane</keyword>
<feature type="disulfide bond" evidence="4">
    <location>
        <begin position="338"/>
        <end position="356"/>
    </location>
</feature>
<comment type="caution">
    <text evidence="9">The sequence shown here is derived from an EMBL/GenBank/DDBJ whole genome shotgun (WGS) entry which is preliminary data.</text>
</comment>